<evidence type="ECO:0000259" key="4">
    <source>
        <dbReference type="PROSITE" id="PS50835"/>
    </source>
</evidence>
<dbReference type="Gene3D" id="2.60.40.10">
    <property type="entry name" value="Immunoglobulins"/>
    <property type="match status" value="1"/>
</dbReference>
<feature type="domain" description="Ig-like" evidence="4">
    <location>
        <begin position="223"/>
        <end position="307"/>
    </location>
</feature>
<dbReference type="PANTHER" id="PTHR10075">
    <property type="entry name" value="BASIGIN RELATED"/>
    <property type="match status" value="1"/>
</dbReference>
<organism evidence="5 6">
    <name type="scientific">Porites evermanni</name>
    <dbReference type="NCBI Taxonomy" id="104178"/>
    <lineage>
        <taxon>Eukaryota</taxon>
        <taxon>Metazoa</taxon>
        <taxon>Cnidaria</taxon>
        <taxon>Anthozoa</taxon>
        <taxon>Hexacorallia</taxon>
        <taxon>Scleractinia</taxon>
        <taxon>Fungiina</taxon>
        <taxon>Poritidae</taxon>
        <taxon>Porites</taxon>
    </lineage>
</organism>
<dbReference type="InterPro" id="IPR008160">
    <property type="entry name" value="Collagen"/>
</dbReference>
<keyword evidence="1" id="KW-0393">Immunoglobulin domain</keyword>
<sequence length="321" mass="34473">MEEKEELSHSCESHKLSSKFVFPVSFVSLLICLTALVRVEIINQRVHAIEDLIAEVHVHQASNQEAAKGGLYLVKSVGSLGYNQNTKHQWKEYTDDNIQRLRTRRLASDSLVDQRLTIEVVKREINKTLLSLTPQVFCSKNEKICLHGPPGRQGPKGSRGRRGPRGVTGRKGARGETGDPGLLGKQGPVGPPGLKGEQGVKGEPGPRGLPGAKGEPGESISSPVVTISPTKLTVRENQNAVFQCSATGNPRPTITWSQAHGSGLSDSLQFEPNGKLVVRKVTLADSGRYICAARSALGSANISASLQSKTKASVSVFVFSI</sequence>
<dbReference type="Pfam" id="PF13927">
    <property type="entry name" value="Ig_3"/>
    <property type="match status" value="1"/>
</dbReference>
<comment type="caution">
    <text evidence="5">The sequence shown here is derived from an EMBL/GenBank/DDBJ whole genome shotgun (WGS) entry which is preliminary data.</text>
</comment>
<evidence type="ECO:0000313" key="5">
    <source>
        <dbReference type="EMBL" id="CAH3030783.1"/>
    </source>
</evidence>
<keyword evidence="3" id="KW-0472">Membrane</keyword>
<dbReference type="InterPro" id="IPR003598">
    <property type="entry name" value="Ig_sub2"/>
</dbReference>
<dbReference type="SMART" id="SM00408">
    <property type="entry name" value="IGc2"/>
    <property type="match status" value="1"/>
</dbReference>
<evidence type="ECO:0000256" key="3">
    <source>
        <dbReference type="SAM" id="Phobius"/>
    </source>
</evidence>
<dbReference type="Proteomes" id="UP001159427">
    <property type="component" value="Unassembled WGS sequence"/>
</dbReference>
<dbReference type="InterPro" id="IPR007110">
    <property type="entry name" value="Ig-like_dom"/>
</dbReference>
<dbReference type="PROSITE" id="PS50835">
    <property type="entry name" value="IG_LIKE"/>
    <property type="match status" value="1"/>
</dbReference>
<dbReference type="Gene3D" id="1.20.5.320">
    <property type="entry name" value="6-Phosphogluconate Dehydrogenase, domain 3"/>
    <property type="match status" value="1"/>
</dbReference>
<dbReference type="InterPro" id="IPR013783">
    <property type="entry name" value="Ig-like_fold"/>
</dbReference>
<dbReference type="EMBL" id="CALNXI010000656">
    <property type="protein sequence ID" value="CAH3030783.1"/>
    <property type="molecule type" value="Genomic_DNA"/>
</dbReference>
<proteinExistence type="predicted"/>
<dbReference type="Pfam" id="PF01391">
    <property type="entry name" value="Collagen"/>
    <property type="match status" value="1"/>
</dbReference>
<feature type="transmembrane region" description="Helical" evidence="3">
    <location>
        <begin position="20"/>
        <end position="39"/>
    </location>
</feature>
<evidence type="ECO:0000256" key="2">
    <source>
        <dbReference type="SAM" id="MobiDB-lite"/>
    </source>
</evidence>
<gene>
    <name evidence="5" type="ORF">PEVE_00038514</name>
</gene>
<dbReference type="InterPro" id="IPR003599">
    <property type="entry name" value="Ig_sub"/>
</dbReference>
<dbReference type="InterPro" id="IPR036179">
    <property type="entry name" value="Ig-like_dom_sf"/>
</dbReference>
<dbReference type="SUPFAM" id="SSF48726">
    <property type="entry name" value="Immunoglobulin"/>
    <property type="match status" value="1"/>
</dbReference>
<dbReference type="SMART" id="SM00409">
    <property type="entry name" value="IG"/>
    <property type="match status" value="1"/>
</dbReference>
<name>A0ABN8MLZ4_9CNID</name>
<evidence type="ECO:0000256" key="1">
    <source>
        <dbReference type="ARBA" id="ARBA00023319"/>
    </source>
</evidence>
<protein>
    <recommendedName>
        <fullName evidence="4">Ig-like domain-containing protein</fullName>
    </recommendedName>
</protein>
<accession>A0ABN8MLZ4</accession>
<keyword evidence="3" id="KW-1133">Transmembrane helix</keyword>
<dbReference type="PANTHER" id="PTHR10075:SF103">
    <property type="entry name" value="ROUNDABOUT HOMOLOG 4"/>
    <property type="match status" value="1"/>
</dbReference>
<keyword evidence="6" id="KW-1185">Reference proteome</keyword>
<reference evidence="5 6" key="1">
    <citation type="submission" date="2022-05" db="EMBL/GenBank/DDBJ databases">
        <authorList>
            <consortium name="Genoscope - CEA"/>
            <person name="William W."/>
        </authorList>
    </citation>
    <scope>NUCLEOTIDE SEQUENCE [LARGE SCALE GENOMIC DNA]</scope>
</reference>
<evidence type="ECO:0000313" key="6">
    <source>
        <dbReference type="Proteomes" id="UP001159427"/>
    </source>
</evidence>
<keyword evidence="3" id="KW-0812">Transmembrane</keyword>
<feature type="region of interest" description="Disordered" evidence="2">
    <location>
        <begin position="144"/>
        <end position="225"/>
    </location>
</feature>